<sequence length="322" mass="37942">MNRKKRSVPLILRQEEALYRRLPDQYEKRRNIEHSIQKRWAGYRGELALDYFLDFLPKTTFHVFEDLRLFTSGKTFQIDTLLLTPHAGFIIEVKNISGTIIYEGNSQPFRRILQGKEERLPNPIAQVNRQKIQLEHWFHARGIHDYPIIPHVALSSPSTNMDLQADPTVPITHLDETIERIQEVYSLYKRRKSFELGRISEKLVERHRPYYSDILGAYSIPASTIETGVQCPECQRYAMARIRRLWECPFCKTRSSEAHYQAIADYFLLFGQSMTNKECREFLHLSSRYSMTKLLKRSSLVVEGETKGRIYQMPANIEKWLK</sequence>
<reference evidence="3" key="1">
    <citation type="submission" date="2016-10" db="EMBL/GenBank/DDBJ databases">
        <authorList>
            <person name="Varghese N."/>
            <person name="Submissions S."/>
        </authorList>
    </citation>
    <scope>NUCLEOTIDE SEQUENCE [LARGE SCALE GENOMIC DNA]</scope>
    <source>
        <strain evidence="3">FP5</strain>
    </source>
</reference>
<dbReference type="AlphaFoldDB" id="A0A1I2Q5W8"/>
<feature type="domain" description="NERD" evidence="1">
    <location>
        <begin position="41"/>
        <end position="157"/>
    </location>
</feature>
<gene>
    <name evidence="2" type="ORF">SAMN05216353_12813</name>
</gene>
<evidence type="ECO:0000313" key="3">
    <source>
        <dbReference type="Proteomes" id="UP000198897"/>
    </source>
</evidence>
<dbReference type="InterPro" id="IPR011528">
    <property type="entry name" value="NERD"/>
</dbReference>
<dbReference type="OrthoDB" id="569879at2"/>
<dbReference type="Pfam" id="PF08378">
    <property type="entry name" value="NERD"/>
    <property type="match status" value="1"/>
</dbReference>
<evidence type="ECO:0000313" key="2">
    <source>
        <dbReference type="EMBL" id="SFG21196.1"/>
    </source>
</evidence>
<keyword evidence="3" id="KW-1185">Reference proteome</keyword>
<proteinExistence type="predicted"/>
<protein>
    <submittedName>
        <fullName evidence="2">Nuclease-related domain-containing protein</fullName>
    </submittedName>
</protein>
<dbReference type="RefSeq" id="WP_089752786.1">
    <property type="nucleotide sequence ID" value="NZ_FOOG01000028.1"/>
</dbReference>
<dbReference type="EMBL" id="FOOG01000028">
    <property type="protein sequence ID" value="SFG21196.1"/>
    <property type="molecule type" value="Genomic_DNA"/>
</dbReference>
<name>A0A1I2Q5W8_9BACI</name>
<organism evidence="2 3">
    <name type="scientific">Halobacillus alkaliphilus</name>
    <dbReference type="NCBI Taxonomy" id="396056"/>
    <lineage>
        <taxon>Bacteria</taxon>
        <taxon>Bacillati</taxon>
        <taxon>Bacillota</taxon>
        <taxon>Bacilli</taxon>
        <taxon>Bacillales</taxon>
        <taxon>Bacillaceae</taxon>
        <taxon>Halobacillus</taxon>
    </lineage>
</organism>
<dbReference type="PROSITE" id="PS50965">
    <property type="entry name" value="NERD"/>
    <property type="match status" value="1"/>
</dbReference>
<accession>A0A1I2Q5W8</accession>
<dbReference type="Proteomes" id="UP000198897">
    <property type="component" value="Unassembled WGS sequence"/>
</dbReference>
<evidence type="ECO:0000259" key="1">
    <source>
        <dbReference type="PROSITE" id="PS50965"/>
    </source>
</evidence>